<keyword evidence="4" id="KW-0732">Signal</keyword>
<feature type="domain" description="Bacterial alpha-L-rhamnosidase N-terminal" evidence="6">
    <location>
        <begin position="183"/>
        <end position="350"/>
    </location>
</feature>
<dbReference type="Pfam" id="PF25788">
    <property type="entry name" value="Ig_Rha78A_N"/>
    <property type="match status" value="1"/>
</dbReference>
<dbReference type="PIRSF" id="PIRSF010631">
    <property type="entry name" value="A-rhamnsds"/>
    <property type="match status" value="1"/>
</dbReference>
<dbReference type="Proteomes" id="UP000246099">
    <property type="component" value="Chromosome"/>
</dbReference>
<dbReference type="Pfam" id="PF05592">
    <property type="entry name" value="Bac_rhamnosid"/>
    <property type="match status" value="1"/>
</dbReference>
<organism evidence="9 10">
    <name type="scientific">Chitinophaga alhagiae</name>
    <dbReference type="NCBI Taxonomy" id="2203219"/>
    <lineage>
        <taxon>Bacteria</taxon>
        <taxon>Pseudomonadati</taxon>
        <taxon>Bacteroidota</taxon>
        <taxon>Chitinophagia</taxon>
        <taxon>Chitinophagales</taxon>
        <taxon>Chitinophagaceae</taxon>
        <taxon>Chitinophaga</taxon>
    </lineage>
</organism>
<dbReference type="InterPro" id="IPR013737">
    <property type="entry name" value="Bac_rhamnosid_N"/>
</dbReference>
<feature type="domain" description="Alpha-L-rhamnosidase C-terminal" evidence="8">
    <location>
        <begin position="806"/>
        <end position="871"/>
    </location>
</feature>
<gene>
    <name evidence="9" type="ORF">DLD77_09825</name>
</gene>
<evidence type="ECO:0000259" key="8">
    <source>
        <dbReference type="Pfam" id="PF17390"/>
    </source>
</evidence>
<dbReference type="InterPro" id="IPR035396">
    <property type="entry name" value="Bac_rhamnosid6H"/>
</dbReference>
<dbReference type="InterPro" id="IPR012341">
    <property type="entry name" value="6hp_glycosidase-like_sf"/>
</dbReference>
<dbReference type="SUPFAM" id="SSF49785">
    <property type="entry name" value="Galactose-binding domain-like"/>
    <property type="match status" value="1"/>
</dbReference>
<feature type="domain" description="Alpha-L-rhamnosidase concanavalin-like" evidence="5">
    <location>
        <begin position="360"/>
        <end position="454"/>
    </location>
</feature>
<dbReference type="InterPro" id="IPR035398">
    <property type="entry name" value="Bac_rhamnosid_C"/>
</dbReference>
<dbReference type="Pfam" id="PF17390">
    <property type="entry name" value="Bac_rhamnosid_C"/>
    <property type="match status" value="1"/>
</dbReference>
<dbReference type="Pfam" id="PF17389">
    <property type="entry name" value="Bac_rhamnosid6H"/>
    <property type="match status" value="1"/>
</dbReference>
<dbReference type="SUPFAM" id="SSF48208">
    <property type="entry name" value="Six-hairpin glycosidases"/>
    <property type="match status" value="1"/>
</dbReference>
<sequence length="909" mass="101600">MQKLMMLALLLLANGRLLSQPVQLRCEYRKDPLGVTALQPRLSWEITPDRRNTEQTAWQVMVAEDSAALTHGEAGMWNSGKVPGAASIQIPYNGQTLQPAKKYYWKVRYWNGKGKRSRWSETACWQMGLPEPQHWQGAQWIAYEDIPAAEVRVPAVHGAGQAAWGPGKNTLPLLRKTFTVSKPLKQATIFISGLGHFDLFLNGEKQGDHFLDPGWVQYRQQAQYLSFDLTRELRGGENTLGVMLGNGFYHIPRERYRKLTGSFGYPKMICRLLLVYEDGTEENVMSGTDWQTAPGPITYSSIYGGESYDARLEQPGWSTPAFDARGWKNAIAVKGPPVLTSQMMEPLRIMDTLRTQNIRQPKPDVWVYDLGQNASGIPRITVQGARGTVIRITPGELLDDSNRVTQQASGGPSFYTYTLKGGGPETWQPQFTYYGFRYLQVEGGAPGKELVNIEGLHTRHAAPVAGYFNCSDTLFNKIYQLIHWAIQSNLASVLTDCPHREKLGWLEVLHLMGNSMRYNYELAPFFKKILADMRGAQLPNGLVPDIAPEYTIFHGGFRDSPEWGSAAVIVPWDVYRWYGDTEVLEENYHMMQRYVDYLGRKSLTDTLKHGLGDWFDIGPKGVGPSQLTPIELTAYATYYADLQIMAATAALLQKPQDERLYTHLAGKVKQDFNKAFFHADTQQYATGSQTANAMALYMGLVPEQHRPAVLQNILADIAKRNNSLSTGEVGFSYLLRVLQAAGQSELIYKMNNRSDVPGYGYQLAHGATALTESWQAYRFVSNNHMMLGHLMEWFYAGLAGIGQADSSVAFRHITIRPQPAGSLTSVKAGYHTLYGMVRSEWNKTGNTFELQVEIPANTTATVYLPLTGAGIVTANGRSAERVKGLRLAEKDGTTAVYEAAPGRYRFSIK</sequence>
<dbReference type="InterPro" id="IPR008928">
    <property type="entry name" value="6-hairpin_glycosidase_sf"/>
</dbReference>
<reference evidence="9 10" key="1">
    <citation type="submission" date="2018-05" db="EMBL/GenBank/DDBJ databases">
        <title>Chitinophaga sp. nov., isolated from rhizosphere soil of Alhagi.</title>
        <authorList>
            <person name="Liu Y."/>
        </authorList>
    </citation>
    <scope>NUCLEOTIDE SEQUENCE [LARGE SCALE GENOMIC DNA]</scope>
    <source>
        <strain evidence="9 10">T22</strain>
    </source>
</reference>
<dbReference type="EMBL" id="CP029600">
    <property type="protein sequence ID" value="AWO01973.1"/>
    <property type="molecule type" value="Genomic_DNA"/>
</dbReference>
<dbReference type="InterPro" id="IPR013783">
    <property type="entry name" value="Ig-like_fold"/>
</dbReference>
<feature type="domain" description="Alpha-L-rhamnosidase six-hairpin glycosidase" evidence="7">
    <location>
        <begin position="465"/>
        <end position="796"/>
    </location>
</feature>
<accession>A0ABN5LUW6</accession>
<dbReference type="RefSeq" id="WP_119078180.1">
    <property type="nucleotide sequence ID" value="NZ_CP029600.1"/>
</dbReference>
<evidence type="ECO:0000259" key="7">
    <source>
        <dbReference type="Pfam" id="PF17389"/>
    </source>
</evidence>
<dbReference type="Gene3D" id="2.60.40.10">
    <property type="entry name" value="Immunoglobulins"/>
    <property type="match status" value="1"/>
</dbReference>
<evidence type="ECO:0000259" key="6">
    <source>
        <dbReference type="Pfam" id="PF08531"/>
    </source>
</evidence>
<dbReference type="PANTHER" id="PTHR33307">
    <property type="entry name" value="ALPHA-RHAMNOSIDASE (EUROFUNG)"/>
    <property type="match status" value="1"/>
</dbReference>
<dbReference type="InterPro" id="IPR016007">
    <property type="entry name" value="Alpha_rhamnosid"/>
</dbReference>
<dbReference type="InterPro" id="IPR008902">
    <property type="entry name" value="Rhamnosid_concanavalin"/>
</dbReference>
<protein>
    <recommendedName>
        <fullName evidence="2">alpha-L-rhamnosidase</fullName>
        <ecNumber evidence="2">3.2.1.40</ecNumber>
    </recommendedName>
</protein>
<dbReference type="Gene3D" id="2.60.120.260">
    <property type="entry name" value="Galactose-binding domain-like"/>
    <property type="match status" value="2"/>
</dbReference>
<evidence type="ECO:0000313" key="9">
    <source>
        <dbReference type="EMBL" id="AWO01973.1"/>
    </source>
</evidence>
<evidence type="ECO:0000259" key="5">
    <source>
        <dbReference type="Pfam" id="PF05592"/>
    </source>
</evidence>
<evidence type="ECO:0000256" key="4">
    <source>
        <dbReference type="SAM" id="SignalP"/>
    </source>
</evidence>
<evidence type="ECO:0000256" key="3">
    <source>
        <dbReference type="ARBA" id="ARBA00022801"/>
    </source>
</evidence>
<dbReference type="Pfam" id="PF08531">
    <property type="entry name" value="Bac_rhamnosid_N"/>
    <property type="match status" value="1"/>
</dbReference>
<dbReference type="EC" id="3.2.1.40" evidence="2"/>
<dbReference type="Gene3D" id="2.60.420.10">
    <property type="entry name" value="Maltose phosphorylase, domain 3"/>
    <property type="match status" value="1"/>
</dbReference>
<feature type="signal peptide" evidence="4">
    <location>
        <begin position="1"/>
        <end position="19"/>
    </location>
</feature>
<evidence type="ECO:0000256" key="2">
    <source>
        <dbReference type="ARBA" id="ARBA00012652"/>
    </source>
</evidence>
<dbReference type="Gene3D" id="1.50.10.10">
    <property type="match status" value="1"/>
</dbReference>
<dbReference type="InterPro" id="IPR008979">
    <property type="entry name" value="Galactose-bd-like_sf"/>
</dbReference>
<proteinExistence type="predicted"/>
<name>A0ABN5LUW6_9BACT</name>
<dbReference type="PANTHER" id="PTHR33307:SF11">
    <property type="entry name" value="ALPHA-L-RHAMNOSIDASE"/>
    <property type="match status" value="1"/>
</dbReference>
<keyword evidence="10" id="KW-1185">Reference proteome</keyword>
<keyword evidence="3" id="KW-0378">Hydrolase</keyword>
<evidence type="ECO:0000313" key="10">
    <source>
        <dbReference type="Proteomes" id="UP000246099"/>
    </source>
</evidence>
<feature type="chain" id="PRO_5045354566" description="alpha-L-rhamnosidase" evidence="4">
    <location>
        <begin position="20"/>
        <end position="909"/>
    </location>
</feature>
<comment type="catalytic activity">
    <reaction evidence="1">
        <text>Hydrolysis of terminal non-reducing alpha-L-rhamnose residues in alpha-L-rhamnosides.</text>
        <dbReference type="EC" id="3.2.1.40"/>
    </reaction>
</comment>
<evidence type="ECO:0000256" key="1">
    <source>
        <dbReference type="ARBA" id="ARBA00001445"/>
    </source>
</evidence>